<reference evidence="5" key="1">
    <citation type="submission" date="2016-11" db="UniProtKB">
        <authorList>
            <consortium name="WormBaseParasite"/>
        </authorList>
    </citation>
    <scope>IDENTIFICATION</scope>
</reference>
<sequence length="124" mass="14525">MVDQAFTKPVSNFYKLKLSKEEYALIMAILFSQSNAEGISRRGKELLYEESVRYTKMLLRHVQNKFGEIGGVKRLDECLRLIYCSFVNARAIREMRSLRVSATKKQGEVETRNKLYDDFVEQLF</sequence>
<keyword evidence="2" id="KW-0804">Transcription</keyword>
<proteinExistence type="predicted"/>
<protein>
    <submittedName>
        <fullName evidence="5">NR LBD domain-containing protein</fullName>
    </submittedName>
</protein>
<dbReference type="Gene3D" id="1.10.565.10">
    <property type="entry name" value="Retinoid X Receptor"/>
    <property type="match status" value="1"/>
</dbReference>
<name>A0A1I8BMN6_MELHA</name>
<evidence type="ECO:0000256" key="2">
    <source>
        <dbReference type="ARBA" id="ARBA00023163"/>
    </source>
</evidence>
<organism evidence="4 5">
    <name type="scientific">Meloidogyne hapla</name>
    <name type="common">Root-knot nematode worm</name>
    <dbReference type="NCBI Taxonomy" id="6305"/>
    <lineage>
        <taxon>Eukaryota</taxon>
        <taxon>Metazoa</taxon>
        <taxon>Ecdysozoa</taxon>
        <taxon>Nematoda</taxon>
        <taxon>Chromadorea</taxon>
        <taxon>Rhabditida</taxon>
        <taxon>Tylenchina</taxon>
        <taxon>Tylenchomorpha</taxon>
        <taxon>Tylenchoidea</taxon>
        <taxon>Meloidogynidae</taxon>
        <taxon>Meloidogyninae</taxon>
        <taxon>Meloidogyne</taxon>
    </lineage>
</organism>
<evidence type="ECO:0000256" key="3">
    <source>
        <dbReference type="ARBA" id="ARBA00023170"/>
    </source>
</evidence>
<dbReference type="InterPro" id="IPR035500">
    <property type="entry name" value="NHR-like_dom_sf"/>
</dbReference>
<dbReference type="AlphaFoldDB" id="A0A1I8BMN6"/>
<dbReference type="WBParaSite" id="MhA1_Contig315.frz3.gene14">
    <property type="protein sequence ID" value="MhA1_Contig315.frz3.gene14"/>
    <property type="gene ID" value="MhA1_Contig315.frz3.gene14"/>
</dbReference>
<dbReference type="Proteomes" id="UP000095281">
    <property type="component" value="Unplaced"/>
</dbReference>
<keyword evidence="3" id="KW-0675">Receptor</keyword>
<dbReference type="SUPFAM" id="SSF48508">
    <property type="entry name" value="Nuclear receptor ligand-binding domain"/>
    <property type="match status" value="1"/>
</dbReference>
<evidence type="ECO:0000313" key="4">
    <source>
        <dbReference type="Proteomes" id="UP000095281"/>
    </source>
</evidence>
<evidence type="ECO:0000313" key="5">
    <source>
        <dbReference type="WBParaSite" id="MhA1_Contig315.frz3.gene14"/>
    </source>
</evidence>
<evidence type="ECO:0000256" key="1">
    <source>
        <dbReference type="ARBA" id="ARBA00023015"/>
    </source>
</evidence>
<keyword evidence="4" id="KW-1185">Reference proteome</keyword>
<accession>A0A1I8BMN6</accession>
<keyword evidence="1" id="KW-0805">Transcription regulation</keyword>